<dbReference type="PROSITE" id="PS51352">
    <property type="entry name" value="THIOREDOXIN_2"/>
    <property type="match status" value="1"/>
</dbReference>
<dbReference type="RefSeq" id="WP_143950225.1">
    <property type="nucleotide sequence ID" value="NZ_BAABMB010000003.1"/>
</dbReference>
<evidence type="ECO:0000256" key="8">
    <source>
        <dbReference type="ARBA" id="ARBA00032077"/>
    </source>
</evidence>
<keyword evidence="6" id="KW-0560">Oxidoreductase</keyword>
<dbReference type="InterPro" id="IPR000866">
    <property type="entry name" value="AhpC/TSA"/>
</dbReference>
<dbReference type="InterPro" id="IPR050217">
    <property type="entry name" value="Peroxiredoxin"/>
</dbReference>
<name>A0A556ABN7_9BURK</name>
<dbReference type="Pfam" id="PF00578">
    <property type="entry name" value="AhpC-TSA"/>
    <property type="match status" value="1"/>
</dbReference>
<dbReference type="InterPro" id="IPR036249">
    <property type="entry name" value="Thioredoxin-like_sf"/>
</dbReference>
<dbReference type="AlphaFoldDB" id="A0A556ABN7"/>
<dbReference type="InterPro" id="IPR013766">
    <property type="entry name" value="Thioredoxin_domain"/>
</dbReference>
<dbReference type="EMBL" id="VLTJ01000039">
    <property type="protein sequence ID" value="TSH90309.1"/>
    <property type="molecule type" value="Genomic_DNA"/>
</dbReference>
<evidence type="ECO:0000256" key="9">
    <source>
        <dbReference type="ARBA" id="ARBA00047572"/>
    </source>
</evidence>
<comment type="caution">
    <text evidence="11">The sequence shown here is derived from an EMBL/GenBank/DDBJ whole genome shotgun (WGS) entry which is preliminary data.</text>
</comment>
<keyword evidence="5" id="KW-0049">Antioxidant</keyword>
<gene>
    <name evidence="11" type="ORF">FOZ76_21010</name>
</gene>
<evidence type="ECO:0000256" key="5">
    <source>
        <dbReference type="ARBA" id="ARBA00022862"/>
    </source>
</evidence>
<dbReference type="EC" id="1.11.1.26" evidence="2"/>
<evidence type="ECO:0000256" key="4">
    <source>
        <dbReference type="ARBA" id="ARBA00022559"/>
    </source>
</evidence>
<dbReference type="PANTHER" id="PTHR10681">
    <property type="entry name" value="THIOREDOXIN PEROXIDASE"/>
    <property type="match status" value="1"/>
</dbReference>
<dbReference type="Gene3D" id="3.40.30.10">
    <property type="entry name" value="Glutaredoxin"/>
    <property type="match status" value="1"/>
</dbReference>
<feature type="domain" description="Thioredoxin" evidence="10">
    <location>
        <begin position="11"/>
        <end position="167"/>
    </location>
</feature>
<accession>A0A556ABN7</accession>
<dbReference type="GO" id="GO:0008379">
    <property type="term" value="F:thioredoxin peroxidase activity"/>
    <property type="evidence" value="ECO:0007669"/>
    <property type="project" value="TreeGrafter"/>
</dbReference>
<evidence type="ECO:0000256" key="6">
    <source>
        <dbReference type="ARBA" id="ARBA00023002"/>
    </source>
</evidence>
<organism evidence="11 12">
    <name type="scientific">Verticiella sediminum</name>
    <dbReference type="NCBI Taxonomy" id="1247510"/>
    <lineage>
        <taxon>Bacteria</taxon>
        <taxon>Pseudomonadati</taxon>
        <taxon>Pseudomonadota</taxon>
        <taxon>Betaproteobacteria</taxon>
        <taxon>Burkholderiales</taxon>
        <taxon>Alcaligenaceae</taxon>
        <taxon>Verticiella</taxon>
    </lineage>
</organism>
<protein>
    <recommendedName>
        <fullName evidence="3">Alkyl hydroperoxide reductase C</fullName>
        <ecNumber evidence="2">1.11.1.26</ecNumber>
    </recommendedName>
    <alternativeName>
        <fullName evidence="8">Peroxiredoxin</fullName>
    </alternativeName>
</protein>
<dbReference type="OrthoDB" id="9812811at2"/>
<evidence type="ECO:0000313" key="11">
    <source>
        <dbReference type="EMBL" id="TSH90309.1"/>
    </source>
</evidence>
<dbReference type="GO" id="GO:0006979">
    <property type="term" value="P:response to oxidative stress"/>
    <property type="evidence" value="ECO:0007669"/>
    <property type="project" value="TreeGrafter"/>
</dbReference>
<evidence type="ECO:0000256" key="3">
    <source>
        <dbReference type="ARBA" id="ARBA00017462"/>
    </source>
</evidence>
<evidence type="ECO:0000313" key="12">
    <source>
        <dbReference type="Proteomes" id="UP000318405"/>
    </source>
</evidence>
<dbReference type="PANTHER" id="PTHR10681:SF121">
    <property type="entry name" value="ALKYL HYDROPEROXIDE REDUCTASE C"/>
    <property type="match status" value="1"/>
</dbReference>
<evidence type="ECO:0000256" key="2">
    <source>
        <dbReference type="ARBA" id="ARBA00013021"/>
    </source>
</evidence>
<dbReference type="SUPFAM" id="SSF52833">
    <property type="entry name" value="Thioredoxin-like"/>
    <property type="match status" value="1"/>
</dbReference>
<dbReference type="GO" id="GO:0033554">
    <property type="term" value="P:cellular response to stress"/>
    <property type="evidence" value="ECO:0007669"/>
    <property type="project" value="TreeGrafter"/>
</dbReference>
<dbReference type="GO" id="GO:0042744">
    <property type="term" value="P:hydrogen peroxide catabolic process"/>
    <property type="evidence" value="ECO:0007669"/>
    <property type="project" value="TreeGrafter"/>
</dbReference>
<proteinExistence type="predicted"/>
<comment type="subunit">
    <text evidence="1">Homodimer; disulfide-linked, upon oxidation. 5 homodimers assemble to form a ring-like decamer.</text>
</comment>
<dbReference type="Proteomes" id="UP000318405">
    <property type="component" value="Unassembled WGS sequence"/>
</dbReference>
<evidence type="ECO:0000259" key="10">
    <source>
        <dbReference type="PROSITE" id="PS51352"/>
    </source>
</evidence>
<dbReference type="GO" id="GO:0005829">
    <property type="term" value="C:cytosol"/>
    <property type="evidence" value="ECO:0007669"/>
    <property type="project" value="TreeGrafter"/>
</dbReference>
<keyword evidence="4" id="KW-0575">Peroxidase</keyword>
<evidence type="ECO:0000256" key="7">
    <source>
        <dbReference type="ARBA" id="ARBA00023284"/>
    </source>
</evidence>
<keyword evidence="7" id="KW-0676">Redox-active center</keyword>
<dbReference type="GO" id="GO:0045454">
    <property type="term" value="P:cell redox homeostasis"/>
    <property type="evidence" value="ECO:0007669"/>
    <property type="project" value="TreeGrafter"/>
</dbReference>
<dbReference type="GO" id="GO:0102039">
    <property type="term" value="F:NADH-dependent peroxiredoxin activity"/>
    <property type="evidence" value="ECO:0007669"/>
    <property type="project" value="UniProtKB-EC"/>
</dbReference>
<comment type="catalytic activity">
    <reaction evidence="9">
        <text>a hydroperoxide + NADH + H(+) = an alcohol + NAD(+) + H2O</text>
        <dbReference type="Rhea" id="RHEA:62628"/>
        <dbReference type="ChEBI" id="CHEBI:15377"/>
        <dbReference type="ChEBI" id="CHEBI:15378"/>
        <dbReference type="ChEBI" id="CHEBI:30879"/>
        <dbReference type="ChEBI" id="CHEBI:35924"/>
        <dbReference type="ChEBI" id="CHEBI:57540"/>
        <dbReference type="ChEBI" id="CHEBI:57945"/>
        <dbReference type="EC" id="1.11.1.26"/>
    </reaction>
</comment>
<sequence>MKTVGDKLDPFRVLGVKPGFNLPEENGISAFEAITESSFPGKWKVIYFYAKDFSDLCSTEIIGYARLAPEFEARDAVLMGGSADNEYVKLGWRREHADLSRLNHYQFADVAGDLIDQLGIRERTSGAPMRVTVIVDHDNVIQHISATNSMVGRNPEETLRLLDALLTGEPCPAGRPVGGATL</sequence>
<evidence type="ECO:0000256" key="1">
    <source>
        <dbReference type="ARBA" id="ARBA00011654"/>
    </source>
</evidence>
<reference evidence="11 12" key="1">
    <citation type="submission" date="2019-07" db="EMBL/GenBank/DDBJ databases">
        <title>Qingshengfaniella alkalisoli gen. nov., sp. nov., isolated from saline soil.</title>
        <authorList>
            <person name="Xu L."/>
            <person name="Huang X.-X."/>
            <person name="Sun J.-Q."/>
        </authorList>
    </citation>
    <scope>NUCLEOTIDE SEQUENCE [LARGE SCALE GENOMIC DNA]</scope>
    <source>
        <strain evidence="11 12">DSM 27279</strain>
    </source>
</reference>
<keyword evidence="12" id="KW-1185">Reference proteome</keyword>